<feature type="compositionally biased region" description="Basic and acidic residues" evidence="1">
    <location>
        <begin position="319"/>
        <end position="328"/>
    </location>
</feature>
<feature type="compositionally biased region" description="Basic and acidic residues" evidence="1">
    <location>
        <begin position="451"/>
        <end position="461"/>
    </location>
</feature>
<gene>
    <name evidence="2" type="ORF">O3P69_013944</name>
</gene>
<keyword evidence="3" id="KW-1185">Reference proteome</keyword>
<feature type="compositionally biased region" description="Low complexity" evidence="1">
    <location>
        <begin position="94"/>
        <end position="104"/>
    </location>
</feature>
<feature type="compositionally biased region" description="Polar residues" evidence="1">
    <location>
        <begin position="243"/>
        <end position="263"/>
    </location>
</feature>
<feature type="region of interest" description="Disordered" evidence="1">
    <location>
        <begin position="91"/>
        <end position="117"/>
    </location>
</feature>
<proteinExistence type="predicted"/>
<name>A0AAW0SQL3_SCYPA</name>
<feature type="region of interest" description="Disordered" evidence="1">
    <location>
        <begin position="488"/>
        <end position="513"/>
    </location>
</feature>
<dbReference type="Proteomes" id="UP001487740">
    <property type="component" value="Unassembled WGS sequence"/>
</dbReference>
<feature type="compositionally biased region" description="Low complexity" evidence="1">
    <location>
        <begin position="439"/>
        <end position="450"/>
    </location>
</feature>
<reference evidence="2 3" key="1">
    <citation type="submission" date="2023-03" db="EMBL/GenBank/DDBJ databases">
        <title>High-quality genome of Scylla paramamosain provides insights in environmental adaptation.</title>
        <authorList>
            <person name="Zhang L."/>
        </authorList>
    </citation>
    <scope>NUCLEOTIDE SEQUENCE [LARGE SCALE GENOMIC DNA]</scope>
    <source>
        <strain evidence="2">LZ_2023a</strain>
        <tissue evidence="2">Muscle</tissue>
    </source>
</reference>
<feature type="region of interest" description="Disordered" evidence="1">
    <location>
        <begin position="28"/>
        <end position="73"/>
    </location>
</feature>
<evidence type="ECO:0000256" key="1">
    <source>
        <dbReference type="SAM" id="MobiDB-lite"/>
    </source>
</evidence>
<organism evidence="2 3">
    <name type="scientific">Scylla paramamosain</name>
    <name type="common">Mud crab</name>
    <dbReference type="NCBI Taxonomy" id="85552"/>
    <lineage>
        <taxon>Eukaryota</taxon>
        <taxon>Metazoa</taxon>
        <taxon>Ecdysozoa</taxon>
        <taxon>Arthropoda</taxon>
        <taxon>Crustacea</taxon>
        <taxon>Multicrustacea</taxon>
        <taxon>Malacostraca</taxon>
        <taxon>Eumalacostraca</taxon>
        <taxon>Eucarida</taxon>
        <taxon>Decapoda</taxon>
        <taxon>Pleocyemata</taxon>
        <taxon>Brachyura</taxon>
        <taxon>Eubrachyura</taxon>
        <taxon>Portunoidea</taxon>
        <taxon>Portunidae</taxon>
        <taxon>Portuninae</taxon>
        <taxon>Scylla</taxon>
    </lineage>
</organism>
<feature type="compositionally biased region" description="Basic and acidic residues" evidence="1">
    <location>
        <begin position="216"/>
        <end position="225"/>
    </location>
</feature>
<feature type="compositionally biased region" description="Low complexity" evidence="1">
    <location>
        <begin position="274"/>
        <end position="294"/>
    </location>
</feature>
<evidence type="ECO:0000313" key="3">
    <source>
        <dbReference type="Proteomes" id="UP001487740"/>
    </source>
</evidence>
<comment type="caution">
    <text evidence="2">The sequence shown here is derived from an EMBL/GenBank/DDBJ whole genome shotgun (WGS) entry which is preliminary data.</text>
</comment>
<dbReference type="AlphaFoldDB" id="A0AAW0SQL3"/>
<protein>
    <submittedName>
        <fullName evidence="2">Uncharacterized protein</fullName>
    </submittedName>
</protein>
<evidence type="ECO:0000313" key="2">
    <source>
        <dbReference type="EMBL" id="KAK8377635.1"/>
    </source>
</evidence>
<accession>A0AAW0SQL3</accession>
<dbReference type="EMBL" id="JARAKH010000047">
    <property type="protein sequence ID" value="KAK8377635.1"/>
    <property type="molecule type" value="Genomic_DNA"/>
</dbReference>
<sequence>MSAICFVCNLPILSHQVGLVWEGGNGYDEMQSESSSPRPRVGRRDSCAQITTIEPPREIRETSPPTSRRRRSSLAQLTDILRDWGRRDVAEQRSTSTCTTASTTPVGPLTRRESRDLSRRESFVEMAKSLPWRRKESLVDVPRIKNRRESSAEMKKRRQSGTDIRTDIAKFLARRESVTEILRRRRDSLEQEKKERRDSTTQVYTRSSRNSVDKTASPDRPEIHSPRHVSSPEPRELAPRPSVTPQVSAESHISQASLASQLSGVGEAAGGGTAEVRSPVSSPAPSSPTTTTTTTKRESITQLYRGRRDSRPQVSPERGSGRGSRETSPKYSRLRRQSTAIEEALPLPGSRRGSRPFLSPDGPETDGLAKKCRRDSLSPDSAAVEELSLGRKARRDSRPHLSPEASDSNSRETSPRSRLRRQSTTAAEYCGRGRRPSRSPRSPDSSSTCSSREHSPKDLGLRRQSTTEEILLSRGFRRQSTTEDIMRARNFRRQSTQSEEMSRSRGRRDSSAQITDGTLATMTVETSCAFFDTSTQTARLFIYHLPHLLLTSHTLCNP</sequence>
<feature type="region of interest" description="Disordered" evidence="1">
    <location>
        <begin position="188"/>
        <end position="466"/>
    </location>
</feature>
<feature type="compositionally biased region" description="Polar residues" evidence="1">
    <location>
        <begin position="200"/>
        <end position="214"/>
    </location>
</feature>
<feature type="compositionally biased region" description="Basic and acidic residues" evidence="1">
    <location>
        <begin position="500"/>
        <end position="510"/>
    </location>
</feature>
<feature type="compositionally biased region" description="Basic and acidic residues" evidence="1">
    <location>
        <begin position="188"/>
        <end position="199"/>
    </location>
</feature>